<dbReference type="GO" id="GO:0000155">
    <property type="term" value="F:phosphorelay sensor kinase activity"/>
    <property type="evidence" value="ECO:0007669"/>
    <property type="project" value="InterPro"/>
</dbReference>
<dbReference type="RefSeq" id="WP_145342430.1">
    <property type="nucleotide sequence ID" value="NZ_SMLY01000073.1"/>
</dbReference>
<dbReference type="CDD" id="cd00082">
    <property type="entry name" value="HisKA"/>
    <property type="match status" value="1"/>
</dbReference>
<comment type="catalytic activity">
    <reaction evidence="1">
        <text>ATP + protein L-histidine = ADP + protein N-phospho-L-histidine.</text>
        <dbReference type="EC" id="2.7.13.3"/>
    </reaction>
</comment>
<dbReference type="AlphaFoldDB" id="A0A562T9Y4"/>
<dbReference type="PRINTS" id="PR00344">
    <property type="entry name" value="BCTRLSENSOR"/>
</dbReference>
<evidence type="ECO:0000259" key="12">
    <source>
        <dbReference type="PROSITE" id="PS50109"/>
    </source>
</evidence>
<dbReference type="CDD" id="cd00075">
    <property type="entry name" value="HATPase"/>
    <property type="match status" value="1"/>
</dbReference>
<dbReference type="InterPro" id="IPR036890">
    <property type="entry name" value="HATPase_C_sf"/>
</dbReference>
<dbReference type="EC" id="2.7.13.3" evidence="3"/>
<feature type="domain" description="HAMP" evidence="13">
    <location>
        <begin position="198"/>
        <end position="251"/>
    </location>
</feature>
<evidence type="ECO:0000256" key="7">
    <source>
        <dbReference type="ARBA" id="ARBA00022777"/>
    </source>
</evidence>
<keyword evidence="6 11" id="KW-0812">Transmembrane</keyword>
<keyword evidence="8 11" id="KW-1133">Transmembrane helix</keyword>
<dbReference type="SUPFAM" id="SSF47384">
    <property type="entry name" value="Homodimeric domain of signal transducing histidine kinase"/>
    <property type="match status" value="1"/>
</dbReference>
<keyword evidence="5" id="KW-0808">Transferase</keyword>
<proteinExistence type="predicted"/>
<dbReference type="PANTHER" id="PTHR45436">
    <property type="entry name" value="SENSOR HISTIDINE KINASE YKOH"/>
    <property type="match status" value="1"/>
</dbReference>
<dbReference type="PANTHER" id="PTHR45436:SF8">
    <property type="entry name" value="HISTIDINE KINASE"/>
    <property type="match status" value="1"/>
</dbReference>
<sequence>MSLRAELQALWRSSALRQALVLSLLFVGILVAAGFLAQNLLREELQDRVEDDLYLRLEFLAGQIDQLMEYDVEDENEKGGLDSDARADIRQLVRVPVSEVDDRVFIDAFRPDGGDVIGALPASAFDQQGLHSERFRLAPNEDRESWTVLSEDVTGGRIAVAHRGAATDEFLELLPGAFLYTGGAAVLLTLVAGTAFGLVARRRFHRISQSLDRLSEGDLTSRVGRLSGRDDLSDLARHIDATAERLDILLRQTRDLATSIAHDLKTPVTRLRARLENLSVELEDGRQAEEADKALAEIDRIILTFESLLQIARMDAGAHRGRFQDIRLADLVREIAEAYQPVIEDSGYRFQLDATPGSAMIRGEAGLLKRALANLIENALRHGGGGGTIRLFSRDKTIGLSDEGPGIAEAERQHVLEPFVRLDTSRTGEGVGLGLAFVQSVAKLHDASLYLSDTRQETPVGLTVTLGFNAASQNLTNL</sequence>
<evidence type="ECO:0000256" key="1">
    <source>
        <dbReference type="ARBA" id="ARBA00000085"/>
    </source>
</evidence>
<evidence type="ECO:0000256" key="5">
    <source>
        <dbReference type="ARBA" id="ARBA00022679"/>
    </source>
</evidence>
<dbReference type="OrthoDB" id="9815202at2"/>
<evidence type="ECO:0000259" key="13">
    <source>
        <dbReference type="PROSITE" id="PS50885"/>
    </source>
</evidence>
<dbReference type="Pfam" id="PF02518">
    <property type="entry name" value="HATPase_c"/>
    <property type="match status" value="1"/>
</dbReference>
<evidence type="ECO:0000256" key="9">
    <source>
        <dbReference type="ARBA" id="ARBA00023012"/>
    </source>
</evidence>
<dbReference type="Gene3D" id="6.10.340.10">
    <property type="match status" value="1"/>
</dbReference>
<dbReference type="InterPro" id="IPR036097">
    <property type="entry name" value="HisK_dim/P_sf"/>
</dbReference>
<reference evidence="14 15" key="1">
    <citation type="submission" date="2019-07" db="EMBL/GenBank/DDBJ databases">
        <title>Genomic Encyclopedia of Archaeal and Bacterial Type Strains, Phase II (KMG-II): from individual species to whole genera.</title>
        <authorList>
            <person name="Goeker M."/>
        </authorList>
    </citation>
    <scope>NUCLEOTIDE SEQUENCE [LARGE SCALE GENOMIC DNA]</scope>
    <source>
        <strain evidence="14 15">ATCC BAA-252</strain>
    </source>
</reference>
<dbReference type="GO" id="GO:0005886">
    <property type="term" value="C:plasma membrane"/>
    <property type="evidence" value="ECO:0007669"/>
    <property type="project" value="TreeGrafter"/>
</dbReference>
<keyword evidence="10 11" id="KW-0472">Membrane</keyword>
<dbReference type="Gene3D" id="1.10.287.130">
    <property type="match status" value="1"/>
</dbReference>
<dbReference type="CDD" id="cd06225">
    <property type="entry name" value="HAMP"/>
    <property type="match status" value="1"/>
</dbReference>
<dbReference type="InterPro" id="IPR050428">
    <property type="entry name" value="TCS_sensor_his_kinase"/>
</dbReference>
<name>A0A562T9Y4_9HYPH</name>
<organism evidence="14 15">
    <name type="scientific">Roseibium hamelinense</name>
    <dbReference type="NCBI Taxonomy" id="150831"/>
    <lineage>
        <taxon>Bacteria</taxon>
        <taxon>Pseudomonadati</taxon>
        <taxon>Pseudomonadota</taxon>
        <taxon>Alphaproteobacteria</taxon>
        <taxon>Hyphomicrobiales</taxon>
        <taxon>Stappiaceae</taxon>
        <taxon>Roseibium</taxon>
    </lineage>
</organism>
<dbReference type="SUPFAM" id="SSF55874">
    <property type="entry name" value="ATPase domain of HSP90 chaperone/DNA topoisomerase II/histidine kinase"/>
    <property type="match status" value="1"/>
</dbReference>
<evidence type="ECO:0000256" key="6">
    <source>
        <dbReference type="ARBA" id="ARBA00022692"/>
    </source>
</evidence>
<keyword evidence="4" id="KW-0597">Phosphoprotein</keyword>
<comment type="subcellular location">
    <subcellularLocation>
        <location evidence="2">Membrane</location>
    </subcellularLocation>
</comment>
<evidence type="ECO:0000256" key="11">
    <source>
        <dbReference type="SAM" id="Phobius"/>
    </source>
</evidence>
<dbReference type="EMBL" id="VLLF01000003">
    <property type="protein sequence ID" value="TWI89640.1"/>
    <property type="molecule type" value="Genomic_DNA"/>
</dbReference>
<evidence type="ECO:0000256" key="10">
    <source>
        <dbReference type="ARBA" id="ARBA00023136"/>
    </source>
</evidence>
<dbReference type="InterPro" id="IPR003661">
    <property type="entry name" value="HisK_dim/P_dom"/>
</dbReference>
<evidence type="ECO:0000313" key="15">
    <source>
        <dbReference type="Proteomes" id="UP000320593"/>
    </source>
</evidence>
<gene>
    <name evidence="14" type="ORF">JM93_01845</name>
</gene>
<feature type="transmembrane region" description="Helical" evidence="11">
    <location>
        <begin position="20"/>
        <end position="41"/>
    </location>
</feature>
<dbReference type="PROSITE" id="PS50109">
    <property type="entry name" value="HIS_KIN"/>
    <property type="match status" value="1"/>
</dbReference>
<evidence type="ECO:0000256" key="4">
    <source>
        <dbReference type="ARBA" id="ARBA00022553"/>
    </source>
</evidence>
<keyword evidence="9" id="KW-0902">Two-component regulatory system</keyword>
<keyword evidence="7" id="KW-0418">Kinase</keyword>
<accession>A0A562T9Y4</accession>
<dbReference type="SMART" id="SM00388">
    <property type="entry name" value="HisKA"/>
    <property type="match status" value="1"/>
</dbReference>
<evidence type="ECO:0000256" key="8">
    <source>
        <dbReference type="ARBA" id="ARBA00022989"/>
    </source>
</evidence>
<dbReference type="PROSITE" id="PS50885">
    <property type="entry name" value="HAMP"/>
    <property type="match status" value="1"/>
</dbReference>
<dbReference type="SMART" id="SM00387">
    <property type="entry name" value="HATPase_c"/>
    <property type="match status" value="1"/>
</dbReference>
<dbReference type="Pfam" id="PF00672">
    <property type="entry name" value="HAMP"/>
    <property type="match status" value="1"/>
</dbReference>
<evidence type="ECO:0000256" key="2">
    <source>
        <dbReference type="ARBA" id="ARBA00004370"/>
    </source>
</evidence>
<comment type="caution">
    <text evidence="14">The sequence shown here is derived from an EMBL/GenBank/DDBJ whole genome shotgun (WGS) entry which is preliminary data.</text>
</comment>
<evidence type="ECO:0000313" key="14">
    <source>
        <dbReference type="EMBL" id="TWI89640.1"/>
    </source>
</evidence>
<evidence type="ECO:0000256" key="3">
    <source>
        <dbReference type="ARBA" id="ARBA00012438"/>
    </source>
</evidence>
<dbReference type="Pfam" id="PF00512">
    <property type="entry name" value="HisKA"/>
    <property type="match status" value="1"/>
</dbReference>
<dbReference type="InterPro" id="IPR003660">
    <property type="entry name" value="HAMP_dom"/>
</dbReference>
<dbReference type="Proteomes" id="UP000320593">
    <property type="component" value="Unassembled WGS sequence"/>
</dbReference>
<dbReference type="InterPro" id="IPR005467">
    <property type="entry name" value="His_kinase_dom"/>
</dbReference>
<protein>
    <recommendedName>
        <fullName evidence="3">histidine kinase</fullName>
        <ecNumber evidence="3">2.7.13.3</ecNumber>
    </recommendedName>
</protein>
<dbReference type="InterPro" id="IPR003594">
    <property type="entry name" value="HATPase_dom"/>
</dbReference>
<feature type="domain" description="Histidine kinase" evidence="12">
    <location>
        <begin position="259"/>
        <end position="472"/>
    </location>
</feature>
<dbReference type="InterPro" id="IPR004358">
    <property type="entry name" value="Sig_transdc_His_kin-like_C"/>
</dbReference>
<dbReference type="Gene3D" id="3.30.565.10">
    <property type="entry name" value="Histidine kinase-like ATPase, C-terminal domain"/>
    <property type="match status" value="1"/>
</dbReference>
<keyword evidence="15" id="KW-1185">Reference proteome</keyword>
<feature type="transmembrane region" description="Helical" evidence="11">
    <location>
        <begin position="177"/>
        <end position="200"/>
    </location>
</feature>